<evidence type="ECO:0000313" key="3">
    <source>
        <dbReference type="Proteomes" id="UP000177006"/>
    </source>
</evidence>
<name>A0A1F5E6R2_9BACT</name>
<dbReference type="EMBL" id="MEZK01000014">
    <property type="protein sequence ID" value="OGD62954.1"/>
    <property type="molecule type" value="Genomic_DNA"/>
</dbReference>
<keyword evidence="1" id="KW-1133">Transmembrane helix</keyword>
<comment type="caution">
    <text evidence="2">The sequence shown here is derived from an EMBL/GenBank/DDBJ whole genome shotgun (WGS) entry which is preliminary data.</text>
</comment>
<evidence type="ECO:0008006" key="4">
    <source>
        <dbReference type="Google" id="ProtNLM"/>
    </source>
</evidence>
<dbReference type="Pfam" id="PF11139">
    <property type="entry name" value="SfLAP"/>
    <property type="match status" value="1"/>
</dbReference>
<reference evidence="2 3" key="1">
    <citation type="journal article" date="2016" name="Nat. Commun.">
        <title>Thousands of microbial genomes shed light on interconnected biogeochemical processes in an aquifer system.</title>
        <authorList>
            <person name="Anantharaman K."/>
            <person name="Brown C.T."/>
            <person name="Hug L.A."/>
            <person name="Sharon I."/>
            <person name="Castelle C.J."/>
            <person name="Probst A.J."/>
            <person name="Thomas B.C."/>
            <person name="Singh A."/>
            <person name="Wilkins M.J."/>
            <person name="Karaoz U."/>
            <person name="Brodie E.L."/>
            <person name="Williams K.H."/>
            <person name="Hubbard S.S."/>
            <person name="Banfield J.F."/>
        </authorList>
    </citation>
    <scope>NUCLEOTIDE SEQUENCE [LARGE SCALE GENOMIC DNA]</scope>
</reference>
<feature type="transmembrane region" description="Helical" evidence="1">
    <location>
        <begin position="34"/>
        <end position="52"/>
    </location>
</feature>
<dbReference type="AlphaFoldDB" id="A0A1F5E6R2"/>
<sequence length="254" mass="28243">MVLAPTCTAFGCFLSEKGGLVSLPLVTMAGLVDGINPCAIGMIVLLLGYLIVFANKPERVGKTALTYILTVFLTYIAVGLFFYQSITLLQQTILKPGFDIFLGLALLLAGLINIKDFFWPQRGPHLQIPTSSKKHLHQWVEKASIPATITLGFLVTLLETPCSLPVYVGTLTILSQSGMSQLEVAAYFLYYNFLFVLPLIIVALVIWRGQNLIDMREWEEKSKKWMKLTLGIVLVLLASWFILRFFGVPILEGL</sequence>
<feature type="transmembrane region" description="Helical" evidence="1">
    <location>
        <begin position="98"/>
        <end position="118"/>
    </location>
</feature>
<feature type="transmembrane region" description="Helical" evidence="1">
    <location>
        <begin position="64"/>
        <end position="86"/>
    </location>
</feature>
<dbReference type="InterPro" id="IPR051790">
    <property type="entry name" value="Cytochrome_c-biogenesis_DsbD"/>
</dbReference>
<feature type="transmembrane region" description="Helical" evidence="1">
    <location>
        <begin position="228"/>
        <end position="251"/>
    </location>
</feature>
<feature type="transmembrane region" description="Helical" evidence="1">
    <location>
        <begin position="184"/>
        <end position="207"/>
    </location>
</feature>
<evidence type="ECO:0000256" key="1">
    <source>
        <dbReference type="SAM" id="Phobius"/>
    </source>
</evidence>
<accession>A0A1F5E6R2</accession>
<keyword evidence="1" id="KW-0812">Transmembrane</keyword>
<proteinExistence type="predicted"/>
<keyword evidence="1" id="KW-0472">Membrane</keyword>
<dbReference type="Proteomes" id="UP000177006">
    <property type="component" value="Unassembled WGS sequence"/>
</dbReference>
<dbReference type="STRING" id="1797457.A2160_04280"/>
<protein>
    <recommendedName>
        <fullName evidence="4">Cytochrome C biogenesis protein transmembrane domain-containing protein</fullName>
    </recommendedName>
</protein>
<dbReference type="PANTHER" id="PTHR31272:SF9">
    <property type="entry name" value="BLL1027 PROTEIN"/>
    <property type="match status" value="1"/>
</dbReference>
<dbReference type="InterPro" id="IPR021315">
    <property type="entry name" value="Gap/Sap"/>
</dbReference>
<gene>
    <name evidence="2" type="ORF">A2160_04280</name>
</gene>
<organism evidence="2 3">
    <name type="scientific">Candidatus Beckwithbacteria bacterium RBG_13_42_9</name>
    <dbReference type="NCBI Taxonomy" id="1797457"/>
    <lineage>
        <taxon>Bacteria</taxon>
        <taxon>Candidatus Beckwithiibacteriota</taxon>
    </lineage>
</organism>
<evidence type="ECO:0000313" key="2">
    <source>
        <dbReference type="EMBL" id="OGD62954.1"/>
    </source>
</evidence>
<dbReference type="PANTHER" id="PTHR31272">
    <property type="entry name" value="CYTOCHROME C-TYPE BIOGENESIS PROTEIN HI_1454-RELATED"/>
    <property type="match status" value="1"/>
</dbReference>